<comment type="caution">
    <text evidence="1">The sequence shown here is derived from an EMBL/GenBank/DDBJ whole genome shotgun (WGS) entry which is preliminary data.</text>
</comment>
<accession>A0A8S9HZF9</accession>
<name>A0A8S9HZF9_BRACR</name>
<evidence type="ECO:0000313" key="1">
    <source>
        <dbReference type="EMBL" id="KAF2563050.1"/>
    </source>
</evidence>
<reference evidence="1" key="1">
    <citation type="submission" date="2019-12" db="EMBL/GenBank/DDBJ databases">
        <title>Genome sequencing and annotation of Brassica cretica.</title>
        <authorList>
            <person name="Studholme D.J."/>
            <person name="Sarris P.F."/>
        </authorList>
    </citation>
    <scope>NUCLEOTIDE SEQUENCE</scope>
    <source>
        <strain evidence="2">PFS-001/15</strain>
        <strain evidence="1">PFS-102/07</strain>
        <tissue evidence="1">Leaf</tissue>
    </source>
</reference>
<dbReference type="EMBL" id="QGKY02001250">
    <property type="protein sequence ID" value="KAF2563050.1"/>
    <property type="molecule type" value="Genomic_DNA"/>
</dbReference>
<protein>
    <submittedName>
        <fullName evidence="1">Uncharacterized protein</fullName>
    </submittedName>
</protein>
<dbReference type="AlphaFoldDB" id="A0A8S9HZF9"/>
<gene>
    <name evidence="2" type="ORF">F2Q68_00008979</name>
    <name evidence="1" type="ORF">F2Q70_00016044</name>
</gene>
<organism evidence="1">
    <name type="scientific">Brassica cretica</name>
    <name type="common">Mustard</name>
    <dbReference type="NCBI Taxonomy" id="69181"/>
    <lineage>
        <taxon>Eukaryota</taxon>
        <taxon>Viridiplantae</taxon>
        <taxon>Streptophyta</taxon>
        <taxon>Embryophyta</taxon>
        <taxon>Tracheophyta</taxon>
        <taxon>Spermatophyta</taxon>
        <taxon>Magnoliopsida</taxon>
        <taxon>eudicotyledons</taxon>
        <taxon>Gunneridae</taxon>
        <taxon>Pentapetalae</taxon>
        <taxon>rosids</taxon>
        <taxon>malvids</taxon>
        <taxon>Brassicales</taxon>
        <taxon>Brassicaceae</taxon>
        <taxon>Brassiceae</taxon>
        <taxon>Brassica</taxon>
    </lineage>
</organism>
<evidence type="ECO:0000313" key="2">
    <source>
        <dbReference type="EMBL" id="KAF2599354.1"/>
    </source>
</evidence>
<sequence length="119" mass="14104">MQKEWTHRDKEARSGLMVSSGFTEKDGERLISKLIKSLCDLHRYHRSYLRNEGDSDSGWVCFTKHFPCVELIPNLQLEMLDQINTRRFSSFEGFSLIEYKNREGSEGRAKLWEKQIRVF</sequence>
<proteinExistence type="predicted"/>
<dbReference type="EMBL" id="QGKW02000717">
    <property type="protein sequence ID" value="KAF2599354.1"/>
    <property type="molecule type" value="Genomic_DNA"/>
</dbReference>
<dbReference type="Proteomes" id="UP000712281">
    <property type="component" value="Unassembled WGS sequence"/>
</dbReference>